<dbReference type="Gene3D" id="3.40.50.150">
    <property type="entry name" value="Vaccinia Virus protein VP39"/>
    <property type="match status" value="1"/>
</dbReference>
<dbReference type="InterPro" id="IPR006342">
    <property type="entry name" value="FkbM_mtfrase"/>
</dbReference>
<reference evidence="2" key="2">
    <citation type="submission" date="2021-08" db="EMBL/GenBank/DDBJ databases">
        <authorList>
            <person name="Tani A."/>
            <person name="Ola A."/>
            <person name="Ogura Y."/>
            <person name="Katsura K."/>
            <person name="Hayashi T."/>
        </authorList>
    </citation>
    <scope>NUCLEOTIDE SEQUENCE</scope>
    <source>
        <strain evidence="2">NBRC 103626</strain>
    </source>
</reference>
<evidence type="ECO:0000259" key="1">
    <source>
        <dbReference type="Pfam" id="PF05050"/>
    </source>
</evidence>
<comment type="caution">
    <text evidence="2">The sequence shown here is derived from an EMBL/GenBank/DDBJ whole genome shotgun (WGS) entry which is preliminary data.</text>
</comment>
<dbReference type="AlphaFoldDB" id="A0AA37M962"/>
<organism evidence="2 3">
    <name type="scientific">Methylobacterium gregans</name>
    <dbReference type="NCBI Taxonomy" id="374424"/>
    <lineage>
        <taxon>Bacteria</taxon>
        <taxon>Pseudomonadati</taxon>
        <taxon>Pseudomonadota</taxon>
        <taxon>Alphaproteobacteria</taxon>
        <taxon>Hyphomicrobiales</taxon>
        <taxon>Methylobacteriaceae</taxon>
        <taxon>Methylobacterium</taxon>
    </lineage>
</organism>
<dbReference type="Proteomes" id="UP001055108">
    <property type="component" value="Unassembled WGS sequence"/>
</dbReference>
<reference evidence="2" key="1">
    <citation type="journal article" date="2016" name="Front. Microbiol.">
        <title>Genome Sequence of the Piezophilic, Mesophilic Sulfate-Reducing Bacterium Desulfovibrio indicus J2T.</title>
        <authorList>
            <person name="Cao J."/>
            <person name="Maignien L."/>
            <person name="Shao Z."/>
            <person name="Alain K."/>
            <person name="Jebbar M."/>
        </authorList>
    </citation>
    <scope>NUCLEOTIDE SEQUENCE</scope>
    <source>
        <strain evidence="2">NBRC 103626</strain>
    </source>
</reference>
<dbReference type="RefSeq" id="WP_238300588.1">
    <property type="nucleotide sequence ID" value="NZ_BPQM01000003.1"/>
</dbReference>
<dbReference type="InterPro" id="IPR029063">
    <property type="entry name" value="SAM-dependent_MTases_sf"/>
</dbReference>
<dbReference type="Pfam" id="PF05050">
    <property type="entry name" value="Methyltransf_21"/>
    <property type="match status" value="1"/>
</dbReference>
<feature type="domain" description="Methyltransferase FkbM" evidence="1">
    <location>
        <begin position="79"/>
        <end position="249"/>
    </location>
</feature>
<dbReference type="NCBIfam" id="TIGR01444">
    <property type="entry name" value="fkbM_fam"/>
    <property type="match status" value="1"/>
</dbReference>
<sequence length="297" mass="32706">MPLHLPNVRGARRLADALNATEQALGRDPVRRVTMSAGHHMLVDRRSATERGAFYLRSYDQQTIELLSGLVDPGTSVLDIGANIGFFTVPLGIFVQGQAGSGRVYAFEPVPSNRERLQENVNLNKLGGSVQVVSSALSSQAGTVEITLREDFQNGSRTGNAAIVINAEDAQFETTAITTVRLDDYAASEISGPISVMKIDTEGHEDEVIAGGRETIARNRPAILMEVAPSYYERKGVDLYERVRALLPSDYRFLAIELGRQSVLRPLGTRLNFAEIKDRSDFMRPQDVLLIPPERRI</sequence>
<name>A0AA37M962_9HYPH</name>
<dbReference type="PANTHER" id="PTHR34203:SF15">
    <property type="entry name" value="SLL1173 PROTEIN"/>
    <property type="match status" value="1"/>
</dbReference>
<evidence type="ECO:0000313" key="3">
    <source>
        <dbReference type="Proteomes" id="UP001055108"/>
    </source>
</evidence>
<proteinExistence type="predicted"/>
<dbReference type="InterPro" id="IPR052514">
    <property type="entry name" value="SAM-dependent_MTase"/>
</dbReference>
<dbReference type="EMBL" id="BPQM01000003">
    <property type="protein sequence ID" value="GJD76996.1"/>
    <property type="molecule type" value="Genomic_DNA"/>
</dbReference>
<evidence type="ECO:0000313" key="2">
    <source>
        <dbReference type="EMBL" id="GJD76996.1"/>
    </source>
</evidence>
<keyword evidence="3" id="KW-1185">Reference proteome</keyword>
<dbReference type="PANTHER" id="PTHR34203">
    <property type="entry name" value="METHYLTRANSFERASE, FKBM FAMILY PROTEIN"/>
    <property type="match status" value="1"/>
</dbReference>
<protein>
    <recommendedName>
        <fullName evidence="1">Methyltransferase FkbM domain-containing protein</fullName>
    </recommendedName>
</protein>
<dbReference type="SUPFAM" id="SSF53335">
    <property type="entry name" value="S-adenosyl-L-methionine-dependent methyltransferases"/>
    <property type="match status" value="1"/>
</dbReference>
<accession>A0AA37M962</accession>
<gene>
    <name evidence="2" type="ORF">NBEOAGPD_0197</name>
</gene>